<dbReference type="InterPro" id="IPR011613">
    <property type="entry name" value="GH15-like"/>
</dbReference>
<comment type="caution">
    <text evidence="3">The sequence shown here is derived from an EMBL/GenBank/DDBJ whole genome shotgun (WGS) entry which is preliminary data.</text>
</comment>
<accession>A0A7X3S7Y8</accession>
<dbReference type="PANTHER" id="PTHR31616">
    <property type="entry name" value="TREHALASE"/>
    <property type="match status" value="1"/>
</dbReference>
<dbReference type="GO" id="GO:0004553">
    <property type="term" value="F:hydrolase activity, hydrolyzing O-glycosyl compounds"/>
    <property type="evidence" value="ECO:0007669"/>
    <property type="project" value="TreeGrafter"/>
</dbReference>
<feature type="domain" description="GH15-like" evidence="1">
    <location>
        <begin position="222"/>
        <end position="584"/>
    </location>
</feature>
<dbReference type="PANTHER" id="PTHR31616:SF0">
    <property type="entry name" value="GLUCAN 1,4-ALPHA-GLUCOSIDASE"/>
    <property type="match status" value="1"/>
</dbReference>
<name>A0A7X3S7Y8_9HYPH</name>
<dbReference type="EMBL" id="WUMV01000003">
    <property type="protein sequence ID" value="MXN65220.1"/>
    <property type="molecule type" value="Genomic_DNA"/>
</dbReference>
<keyword evidence="3" id="KW-0378">Hydrolase</keyword>
<dbReference type="InterPro" id="IPR012341">
    <property type="entry name" value="6hp_glycosidase-like_sf"/>
</dbReference>
<dbReference type="GO" id="GO:0005975">
    <property type="term" value="P:carbohydrate metabolic process"/>
    <property type="evidence" value="ECO:0007669"/>
    <property type="project" value="InterPro"/>
</dbReference>
<evidence type="ECO:0000259" key="1">
    <source>
        <dbReference type="Pfam" id="PF00723"/>
    </source>
</evidence>
<dbReference type="InterPro" id="IPR008928">
    <property type="entry name" value="6-hairpin_glycosidase_sf"/>
</dbReference>
<dbReference type="Pfam" id="PF19291">
    <property type="entry name" value="TREH_N"/>
    <property type="match status" value="1"/>
</dbReference>
<feature type="domain" description="Trehalase-like N-terminal" evidence="2">
    <location>
        <begin position="10"/>
        <end position="154"/>
    </location>
</feature>
<organism evidence="3 4">
    <name type="scientific">Stappia sediminis</name>
    <dbReference type="NCBI Taxonomy" id="2692190"/>
    <lineage>
        <taxon>Bacteria</taxon>
        <taxon>Pseudomonadati</taxon>
        <taxon>Pseudomonadota</taxon>
        <taxon>Alphaproteobacteria</taxon>
        <taxon>Hyphomicrobiales</taxon>
        <taxon>Stappiaceae</taxon>
        <taxon>Stappia</taxon>
    </lineage>
</organism>
<keyword evidence="4" id="KW-1185">Reference proteome</keyword>
<dbReference type="InterPro" id="IPR045582">
    <property type="entry name" value="Trehalase-like_N"/>
</dbReference>
<dbReference type="Pfam" id="PF00723">
    <property type="entry name" value="Glyco_hydro_15"/>
    <property type="match status" value="1"/>
</dbReference>
<evidence type="ECO:0000259" key="2">
    <source>
        <dbReference type="Pfam" id="PF19291"/>
    </source>
</evidence>
<dbReference type="Proteomes" id="UP000433101">
    <property type="component" value="Unassembled WGS sequence"/>
</dbReference>
<protein>
    <submittedName>
        <fullName evidence="3">Glycoside hydrolase family 15 protein</fullName>
    </submittedName>
</protein>
<dbReference type="SUPFAM" id="SSF48208">
    <property type="entry name" value="Six-hairpin glycosidases"/>
    <property type="match status" value="1"/>
</dbReference>
<evidence type="ECO:0000313" key="3">
    <source>
        <dbReference type="EMBL" id="MXN65220.1"/>
    </source>
</evidence>
<reference evidence="3 4" key="1">
    <citation type="submission" date="2019-12" db="EMBL/GenBank/DDBJ databases">
        <authorList>
            <person name="Li M."/>
        </authorList>
    </citation>
    <scope>NUCLEOTIDE SEQUENCE [LARGE SCALE GENOMIC DNA]</scope>
    <source>
        <strain evidence="3 4">GBMRC 2046</strain>
    </source>
</reference>
<evidence type="ECO:0000313" key="4">
    <source>
        <dbReference type="Proteomes" id="UP000433101"/>
    </source>
</evidence>
<proteinExistence type="predicted"/>
<gene>
    <name evidence="3" type="ORF">GR183_09945</name>
</gene>
<dbReference type="AlphaFoldDB" id="A0A7X3S7Y8"/>
<dbReference type="Gene3D" id="1.50.10.10">
    <property type="match status" value="1"/>
</dbReference>
<dbReference type="RefSeq" id="WP_160775423.1">
    <property type="nucleotide sequence ID" value="NZ_WUMV01000003.1"/>
</dbReference>
<sequence length="597" mass="67761">MLSVEPSLDLAIIGNCSCAALIDKAARIVWWCLPRFDGDPVFHSLLGTRGEEGDGSFAIELPGTVRCEQQYIENTAVVRTRLYDEAGNAIEITDFAPRFERAGRMFRPTAIVRRVRPISGHPRIRVRCRPRMAHGERVPDITFGSNHIRYVGNGTTVRMTTNASVTYVRNETPFFLDGPMSFHLGPDESLTDHPEKLCREFEEETIRYWKLWTRRLGLPLEYQQAVIRAAITLKLCTYEETGAIIAAATTSIPEAAGTERNWDYRYCWLRDAFFVVRALNSLSEMETMENYLRYLNNIALVTDGEHVQPLYGIGLEAKLEEKIVDLPGYRGMGPVRVGNQAYEHFQHDVYGNIVLGASQAFFDRRLLHQPGIDDFERLEKIGEQAYRMHDQPDAGMWELRTRARIHTSSSLMCWAACDRLAKIAKNFGLDQRETFWRERADRIHAVICEKGWSEKVGAFVESFGGNDLDAGLLLMAEVGFLPANDPRFVKTVDKIGETLRKGNHLFRYHAPDDFGAPENAFNICTFWYIDALARMGRKEEAREIYETMLSCRNHVGLLSEDTTPSTGELWGNFPQTYSMVGIINGAMRLSANWGSAV</sequence>